<evidence type="ECO:0000256" key="9">
    <source>
        <dbReference type="ARBA" id="ARBA00022840"/>
    </source>
</evidence>
<dbReference type="GO" id="GO:0008233">
    <property type="term" value="F:peptidase activity"/>
    <property type="evidence" value="ECO:0007669"/>
    <property type="project" value="UniProtKB-KW"/>
</dbReference>
<name>A0A8J5C0B1_ZINOF</name>
<comment type="caution">
    <text evidence="17">The sequence shown here is derived from an EMBL/GenBank/DDBJ whole genome shotgun (WGS) entry which is preliminary data.</text>
</comment>
<evidence type="ECO:0000256" key="3">
    <source>
        <dbReference type="ARBA" id="ARBA00022670"/>
    </source>
</evidence>
<accession>A0A8J5C0B1</accession>
<dbReference type="Proteomes" id="UP000734854">
    <property type="component" value="Unassembled WGS sequence"/>
</dbReference>
<evidence type="ECO:0000256" key="7">
    <source>
        <dbReference type="ARBA" id="ARBA00022759"/>
    </source>
</evidence>
<dbReference type="InterPro" id="IPR039537">
    <property type="entry name" value="Retrotran_Ty1/copia-like"/>
</dbReference>
<keyword evidence="6" id="KW-0547">Nucleotide-binding</keyword>
<dbReference type="InterPro" id="IPR054722">
    <property type="entry name" value="PolX-like_BBD"/>
</dbReference>
<reference evidence="17 18" key="1">
    <citation type="submission" date="2020-08" db="EMBL/GenBank/DDBJ databases">
        <title>Plant Genome Project.</title>
        <authorList>
            <person name="Zhang R.-G."/>
        </authorList>
    </citation>
    <scope>NUCLEOTIDE SEQUENCE [LARGE SCALE GENOMIC DNA]</scope>
    <source>
        <tissue evidence="17">Rhizome</tissue>
    </source>
</reference>
<evidence type="ECO:0000256" key="11">
    <source>
        <dbReference type="ARBA" id="ARBA00022908"/>
    </source>
</evidence>
<keyword evidence="13" id="KW-0239">DNA-directed DNA polymerase</keyword>
<keyword evidence="12" id="KW-0695">RNA-directed DNA polymerase</keyword>
<evidence type="ECO:0000256" key="12">
    <source>
        <dbReference type="ARBA" id="ARBA00022918"/>
    </source>
</evidence>
<dbReference type="InterPro" id="IPR012337">
    <property type="entry name" value="RNaseH-like_sf"/>
</dbReference>
<dbReference type="GO" id="GO:0006508">
    <property type="term" value="P:proteolysis"/>
    <property type="evidence" value="ECO:0007669"/>
    <property type="project" value="UniProtKB-KW"/>
</dbReference>
<proteinExistence type="predicted"/>
<keyword evidence="10" id="KW-0460">Magnesium</keyword>
<keyword evidence="8" id="KW-0378">Hydrolase</keyword>
<keyword evidence="11" id="KW-0229">DNA integration</keyword>
<dbReference type="Gene3D" id="3.30.420.10">
    <property type="entry name" value="Ribonuclease H-like superfamily/Ribonuclease H"/>
    <property type="match status" value="1"/>
</dbReference>
<dbReference type="GO" id="GO:0003887">
    <property type="term" value="F:DNA-directed DNA polymerase activity"/>
    <property type="evidence" value="ECO:0007669"/>
    <property type="project" value="UniProtKB-KW"/>
</dbReference>
<dbReference type="GO" id="GO:0003964">
    <property type="term" value="F:RNA-directed DNA polymerase activity"/>
    <property type="evidence" value="ECO:0007669"/>
    <property type="project" value="UniProtKB-KW"/>
</dbReference>
<evidence type="ECO:0000259" key="16">
    <source>
        <dbReference type="Pfam" id="PF22936"/>
    </source>
</evidence>
<sequence length="360" mass="40848">MCSNRDWFSTYQTNSRGDILMGNNASCGIACIRTVRIKKFDGVVQTLGDVRHVPDIKRNLISLSTLDSKGYKYTGEGGVVKASKGSLVVMKGYIKTIDLYVLQGSIVMGDVVVASPSLSDNDITRLWHIRLGHMCENDMIELSKRRLLGAMDGIALCRMDRIVRHNTVRRNSQQNSVEERMNMILMEKVRCMLLNAGLLKYFSVETVAYACYLINRSLSTTIDKRTPQEVWFGTSASYFDLIIFGCPTYAHIDNGKLEPWSMKCIFIVDASSSSQASPHYSITKDRHRRDIRLPQRYAEADLVAYALNVAEKIDFNEEPAPLSEAISCHDSGKWMIAIQEEMKSLHMNDTWNLLNFVFRR</sequence>
<evidence type="ECO:0000313" key="18">
    <source>
        <dbReference type="Proteomes" id="UP000734854"/>
    </source>
</evidence>
<dbReference type="GO" id="GO:0005524">
    <property type="term" value="F:ATP binding"/>
    <property type="evidence" value="ECO:0007669"/>
    <property type="project" value="UniProtKB-KW"/>
</dbReference>
<evidence type="ECO:0000256" key="4">
    <source>
        <dbReference type="ARBA" id="ARBA00022722"/>
    </source>
</evidence>
<evidence type="ECO:0000256" key="15">
    <source>
        <dbReference type="ARBA" id="ARBA00023172"/>
    </source>
</evidence>
<evidence type="ECO:0000256" key="13">
    <source>
        <dbReference type="ARBA" id="ARBA00022932"/>
    </source>
</evidence>
<keyword evidence="5" id="KW-0479">Metal-binding</keyword>
<dbReference type="InterPro" id="IPR036397">
    <property type="entry name" value="RNaseH_sf"/>
</dbReference>
<evidence type="ECO:0000256" key="10">
    <source>
        <dbReference type="ARBA" id="ARBA00022842"/>
    </source>
</evidence>
<dbReference type="GO" id="GO:0015074">
    <property type="term" value="P:DNA integration"/>
    <property type="evidence" value="ECO:0007669"/>
    <property type="project" value="UniProtKB-KW"/>
</dbReference>
<dbReference type="PANTHER" id="PTHR42648">
    <property type="entry name" value="TRANSPOSASE, PUTATIVE-RELATED"/>
    <property type="match status" value="1"/>
</dbReference>
<keyword evidence="13" id="KW-0548">Nucleotidyltransferase</keyword>
<keyword evidence="3" id="KW-0645">Protease</keyword>
<keyword evidence="15" id="KW-0233">DNA recombination</keyword>
<evidence type="ECO:0000256" key="2">
    <source>
        <dbReference type="ARBA" id="ARBA00022612"/>
    </source>
</evidence>
<dbReference type="GO" id="GO:0004519">
    <property type="term" value="F:endonuclease activity"/>
    <property type="evidence" value="ECO:0007669"/>
    <property type="project" value="UniProtKB-KW"/>
</dbReference>
<evidence type="ECO:0000256" key="6">
    <source>
        <dbReference type="ARBA" id="ARBA00022741"/>
    </source>
</evidence>
<evidence type="ECO:0000256" key="1">
    <source>
        <dbReference type="ARBA" id="ARBA00002180"/>
    </source>
</evidence>
<feature type="domain" description="Retrovirus-related Pol polyprotein from transposon TNT 1-94-like beta-barrel" evidence="16">
    <location>
        <begin position="1"/>
        <end position="71"/>
    </location>
</feature>
<dbReference type="GO" id="GO:0046872">
    <property type="term" value="F:metal ion binding"/>
    <property type="evidence" value="ECO:0007669"/>
    <property type="project" value="UniProtKB-KW"/>
</dbReference>
<keyword evidence="13" id="KW-0808">Transferase</keyword>
<keyword evidence="18" id="KW-1185">Reference proteome</keyword>
<protein>
    <recommendedName>
        <fullName evidence="16">Retrovirus-related Pol polyprotein from transposon TNT 1-94-like beta-barrel domain-containing protein</fullName>
    </recommendedName>
</protein>
<dbReference type="GO" id="GO:0006310">
    <property type="term" value="P:DNA recombination"/>
    <property type="evidence" value="ECO:0007669"/>
    <property type="project" value="UniProtKB-KW"/>
</dbReference>
<keyword evidence="4" id="KW-0540">Nuclease</keyword>
<keyword evidence="14" id="KW-0917">Virion maturation</keyword>
<keyword evidence="2" id="KW-1188">Viral release from host cell</keyword>
<dbReference type="AlphaFoldDB" id="A0A8J5C0B1"/>
<comment type="function">
    <text evidence="1">The aspartyl protease (PR) mediates the proteolytic cleavages of the Gag and Gag-Pol polyproteins after assembly of the VLP.</text>
</comment>
<dbReference type="SUPFAM" id="SSF53098">
    <property type="entry name" value="Ribonuclease H-like"/>
    <property type="match status" value="1"/>
</dbReference>
<dbReference type="GO" id="GO:0003676">
    <property type="term" value="F:nucleic acid binding"/>
    <property type="evidence" value="ECO:0007669"/>
    <property type="project" value="InterPro"/>
</dbReference>
<gene>
    <name evidence="17" type="ORF">ZIOFF_070482</name>
</gene>
<dbReference type="EMBL" id="JACMSC010000021">
    <property type="protein sequence ID" value="KAG6469553.1"/>
    <property type="molecule type" value="Genomic_DNA"/>
</dbReference>
<organism evidence="17 18">
    <name type="scientific">Zingiber officinale</name>
    <name type="common">Ginger</name>
    <name type="synonym">Amomum zingiber</name>
    <dbReference type="NCBI Taxonomy" id="94328"/>
    <lineage>
        <taxon>Eukaryota</taxon>
        <taxon>Viridiplantae</taxon>
        <taxon>Streptophyta</taxon>
        <taxon>Embryophyta</taxon>
        <taxon>Tracheophyta</taxon>
        <taxon>Spermatophyta</taxon>
        <taxon>Magnoliopsida</taxon>
        <taxon>Liliopsida</taxon>
        <taxon>Zingiberales</taxon>
        <taxon>Zingiberaceae</taxon>
        <taxon>Zingiber</taxon>
    </lineage>
</organism>
<keyword evidence="7" id="KW-0255">Endonuclease</keyword>
<keyword evidence="9" id="KW-0067">ATP-binding</keyword>
<evidence type="ECO:0000256" key="5">
    <source>
        <dbReference type="ARBA" id="ARBA00022723"/>
    </source>
</evidence>
<evidence type="ECO:0000256" key="14">
    <source>
        <dbReference type="ARBA" id="ARBA00023113"/>
    </source>
</evidence>
<dbReference type="Pfam" id="PF22936">
    <property type="entry name" value="Pol_BBD"/>
    <property type="match status" value="1"/>
</dbReference>
<evidence type="ECO:0000256" key="8">
    <source>
        <dbReference type="ARBA" id="ARBA00022801"/>
    </source>
</evidence>
<evidence type="ECO:0000313" key="17">
    <source>
        <dbReference type="EMBL" id="KAG6469553.1"/>
    </source>
</evidence>
<dbReference type="PANTHER" id="PTHR42648:SF11">
    <property type="entry name" value="TRANSPOSON TY4-P GAG-POL POLYPROTEIN"/>
    <property type="match status" value="1"/>
</dbReference>